<feature type="chain" id="PRO_5007543321" evidence="1">
    <location>
        <begin position="22"/>
        <end position="100"/>
    </location>
</feature>
<organism evidence="2">
    <name type="scientific">Ixodes ricinus</name>
    <name type="common">Common tick</name>
    <name type="synonym">Acarus ricinus</name>
    <dbReference type="NCBI Taxonomy" id="34613"/>
    <lineage>
        <taxon>Eukaryota</taxon>
        <taxon>Metazoa</taxon>
        <taxon>Ecdysozoa</taxon>
        <taxon>Arthropoda</taxon>
        <taxon>Chelicerata</taxon>
        <taxon>Arachnida</taxon>
        <taxon>Acari</taxon>
        <taxon>Parasitiformes</taxon>
        <taxon>Ixodida</taxon>
        <taxon>Ixodoidea</taxon>
        <taxon>Ixodidae</taxon>
        <taxon>Ixodinae</taxon>
        <taxon>Ixodes</taxon>
    </lineage>
</organism>
<reference evidence="2" key="1">
    <citation type="journal article" date="2018" name="PLoS Negl. Trop. Dis.">
        <title>Sialome diversity of ticks revealed by RNAseq of single tick salivary glands.</title>
        <authorList>
            <person name="Perner J."/>
            <person name="Kropackova S."/>
            <person name="Kopacek P."/>
            <person name="Ribeiro J.M."/>
        </authorList>
    </citation>
    <scope>NUCLEOTIDE SEQUENCE</scope>
    <source>
        <strain evidence="2">Siblings of single egg batch collected in Ceske Budejovice</strain>
        <tissue evidence="2">Salivary glands</tissue>
    </source>
</reference>
<dbReference type="AlphaFoldDB" id="A0A147BXQ7"/>
<evidence type="ECO:0000313" key="2">
    <source>
        <dbReference type="EMBL" id="JAR95215.1"/>
    </source>
</evidence>
<evidence type="ECO:0000256" key="1">
    <source>
        <dbReference type="SAM" id="SignalP"/>
    </source>
</evidence>
<keyword evidence="1" id="KW-0732">Signal</keyword>
<feature type="signal peptide" evidence="1">
    <location>
        <begin position="1"/>
        <end position="21"/>
    </location>
</feature>
<protein>
    <submittedName>
        <fullName evidence="2">Putative secreted protein</fullName>
    </submittedName>
</protein>
<name>A0A147BXQ7_IXORI</name>
<dbReference type="EMBL" id="GEGO01000189">
    <property type="protein sequence ID" value="JAR95215.1"/>
    <property type="molecule type" value="Transcribed_RNA"/>
</dbReference>
<sequence>MNPLRWSSCLWLWFMCANVECLPKFHVSSRDQDDDFPDVFPVTMNYIVDDSHITDNKQKVEAWLSYVTQKAMYEFQVFFHFTLNISYTITYLTSQSDLKS</sequence>
<accession>A0A147BXQ7</accession>
<proteinExistence type="predicted"/>